<proteinExistence type="predicted"/>
<gene>
    <name evidence="1" type="ORF">ECB94_03860</name>
</gene>
<accession>A0A3G4V6X4</accession>
<evidence type="ECO:0000313" key="2">
    <source>
        <dbReference type="Proteomes" id="UP000279760"/>
    </source>
</evidence>
<sequence>MSQPEFVSKLPPSASPLERVMEQIFFEEIALIERDIKDFLDPYKCRADLLPYLAWEMSVDDWDENWDEITKRDVIAAAIEIHIYKGTRYALDKSIESIRQDGLSVTEWFEDKAKLRPGFFRVNLQARNSDIDENTVPQIFKAVNNAKNTRSHLESISITSQVSNPVKNSVLSRMGMIVRSGPWRTENITSSVNSNNVCFMRLGMIIRSGALPLEIT</sequence>
<dbReference type="AlphaFoldDB" id="A0A3G4V6X4"/>
<organism evidence="1 2">
    <name type="scientific">Vibrio mediterranei</name>
    <dbReference type="NCBI Taxonomy" id="689"/>
    <lineage>
        <taxon>Bacteria</taxon>
        <taxon>Pseudomonadati</taxon>
        <taxon>Pseudomonadota</taxon>
        <taxon>Gammaproteobacteria</taxon>
        <taxon>Vibrionales</taxon>
        <taxon>Vibrionaceae</taxon>
        <taxon>Vibrio</taxon>
    </lineage>
</organism>
<dbReference type="NCBIfam" id="TIGR01634">
    <property type="entry name" value="tail_P2_I"/>
    <property type="match status" value="1"/>
</dbReference>
<name>A0A3G4V6X4_9VIBR</name>
<reference evidence="1 2" key="1">
    <citation type="submission" date="2018-11" db="EMBL/GenBank/DDBJ databases">
        <title>Complete Genome Sequence of Vbrio mediterranei 117-T6: a Potential Pathogen Bacteria Isolated from the Conchocelis of Pyropia.</title>
        <authorList>
            <person name="Liu Q."/>
        </authorList>
    </citation>
    <scope>NUCLEOTIDE SEQUENCE [LARGE SCALE GENOMIC DNA]</scope>
    <source>
        <strain evidence="1 2">117-T6</strain>
    </source>
</reference>
<dbReference type="RefSeq" id="WP_124940038.1">
    <property type="nucleotide sequence ID" value="NZ_CP033577.1"/>
</dbReference>
<dbReference type="EMBL" id="CP033577">
    <property type="protein sequence ID" value="AYV20490.1"/>
    <property type="molecule type" value="Genomic_DNA"/>
</dbReference>
<evidence type="ECO:0000313" key="1">
    <source>
        <dbReference type="EMBL" id="AYV20490.1"/>
    </source>
</evidence>
<protein>
    <submittedName>
        <fullName evidence="1">Phage tail protein I</fullName>
    </submittedName>
</protein>
<dbReference type="Pfam" id="PF09684">
    <property type="entry name" value="Tail_P2_I"/>
    <property type="match status" value="1"/>
</dbReference>
<dbReference type="Proteomes" id="UP000279760">
    <property type="component" value="Chromosome 1"/>
</dbReference>
<dbReference type="InterPro" id="IPR006521">
    <property type="entry name" value="Tail_protein_I"/>
</dbReference>